<reference evidence="1 2" key="1">
    <citation type="journal article" date="2013" name="Gut Pathog.">
        <title>Evidence of a new metabolic capacity in an emerging diarrheal pathogen: lessons from the draft genomes of Vibrio fluvialis strains PG41 and I21563.</title>
        <authorList>
            <person name="Khatri I."/>
            <person name="Mahajan S."/>
            <person name="Dureja C."/>
            <person name="Subramanian S."/>
            <person name="Raychaudhuri S."/>
        </authorList>
    </citation>
    <scope>NUCLEOTIDE SEQUENCE [LARGE SCALE GENOMIC DNA]</scope>
    <source>
        <strain evidence="1 2">PG41</strain>
    </source>
</reference>
<dbReference type="PATRIC" id="fig|1336752.4.peg.3954"/>
<dbReference type="AlphaFoldDB" id="S7HXG4"/>
<protein>
    <submittedName>
        <fullName evidence="1">Uncharacterized protein</fullName>
    </submittedName>
</protein>
<gene>
    <name evidence="1" type="ORF">L910_2283</name>
</gene>
<evidence type="ECO:0000313" key="2">
    <source>
        <dbReference type="Proteomes" id="UP000014854"/>
    </source>
</evidence>
<proteinExistence type="predicted"/>
<evidence type="ECO:0000313" key="1">
    <source>
        <dbReference type="EMBL" id="EPP20357.1"/>
    </source>
</evidence>
<organism evidence="1 2">
    <name type="scientific">Vibrio fluvialis PG41</name>
    <dbReference type="NCBI Taxonomy" id="1336752"/>
    <lineage>
        <taxon>Bacteria</taxon>
        <taxon>Pseudomonadati</taxon>
        <taxon>Pseudomonadota</taxon>
        <taxon>Gammaproteobacteria</taxon>
        <taxon>Vibrionales</taxon>
        <taxon>Vibrionaceae</taxon>
        <taxon>Vibrio</taxon>
    </lineage>
</organism>
<comment type="caution">
    <text evidence="1">The sequence shown here is derived from an EMBL/GenBank/DDBJ whole genome shotgun (WGS) entry which is preliminary data.</text>
</comment>
<dbReference type="Proteomes" id="UP000014854">
    <property type="component" value="Unassembled WGS sequence"/>
</dbReference>
<name>S7HXG4_VIBFL</name>
<accession>S7HXG4</accession>
<sequence>MTNKIVRHTSQIPFCHGIHPLSGGKENVMQLTPKGEMQLKVRDFSSNILVKSELSILT</sequence>
<dbReference type="EMBL" id="ASXS01000020">
    <property type="protein sequence ID" value="EPP20357.1"/>
    <property type="molecule type" value="Genomic_DNA"/>
</dbReference>